<keyword evidence="5" id="KW-0479">Metal-binding</keyword>
<dbReference type="Gene3D" id="3.30.60.90">
    <property type="match status" value="1"/>
</dbReference>
<dbReference type="SMART" id="SM00551">
    <property type="entry name" value="ZnF_TAZ"/>
    <property type="match status" value="1"/>
</dbReference>
<dbReference type="Pfam" id="PF08214">
    <property type="entry name" value="HAT_KAT11"/>
    <property type="match status" value="1"/>
</dbReference>
<evidence type="ECO:0000256" key="5">
    <source>
        <dbReference type="ARBA" id="ARBA00022723"/>
    </source>
</evidence>
<dbReference type="InterPro" id="IPR013083">
    <property type="entry name" value="Znf_RING/FYVE/PHD"/>
</dbReference>
<evidence type="ECO:0000259" key="17">
    <source>
        <dbReference type="PROSITE" id="PS50135"/>
    </source>
</evidence>
<dbReference type="PROSITE" id="PS01359">
    <property type="entry name" value="ZF_PHD_1"/>
    <property type="match status" value="1"/>
</dbReference>
<dbReference type="Proteomes" id="UP001642260">
    <property type="component" value="Unassembled WGS sequence"/>
</dbReference>
<evidence type="ECO:0000256" key="6">
    <source>
        <dbReference type="ARBA" id="ARBA00022771"/>
    </source>
</evidence>
<dbReference type="InterPro" id="IPR019786">
    <property type="entry name" value="Zinc_finger_PHD-type_CS"/>
</dbReference>
<dbReference type="PANTHER" id="PTHR13808">
    <property type="entry name" value="CBP/P300-RELATED"/>
    <property type="match status" value="1"/>
</dbReference>
<dbReference type="InterPro" id="IPR013178">
    <property type="entry name" value="Histone_AcTrfase_Rtt109/CBP"/>
</dbReference>
<dbReference type="Pfam" id="PF00628">
    <property type="entry name" value="PHD"/>
    <property type="match status" value="1"/>
</dbReference>
<evidence type="ECO:0000256" key="11">
    <source>
        <dbReference type="ARBA" id="ARBA00023163"/>
    </source>
</evidence>
<dbReference type="SUPFAM" id="SSF57933">
    <property type="entry name" value="TAZ domain"/>
    <property type="match status" value="1"/>
</dbReference>
<keyword evidence="7" id="KW-0862">Zinc</keyword>
<protein>
    <recommendedName>
        <fullName evidence="3">histone acetyltransferase</fullName>
        <ecNumber evidence="3">2.3.1.48</ecNumber>
    </recommendedName>
</protein>
<dbReference type="SUPFAM" id="SSF57850">
    <property type="entry name" value="RING/U-box"/>
    <property type="match status" value="1"/>
</dbReference>
<keyword evidence="4" id="KW-0808">Transferase</keyword>
<dbReference type="InterPro" id="IPR043145">
    <property type="entry name" value="Znf_ZZ_sf"/>
</dbReference>
<organism evidence="19 20">
    <name type="scientific">Eruca vesicaria subsp. sativa</name>
    <name type="common">Garden rocket</name>
    <name type="synonym">Eruca sativa</name>
    <dbReference type="NCBI Taxonomy" id="29727"/>
    <lineage>
        <taxon>Eukaryota</taxon>
        <taxon>Viridiplantae</taxon>
        <taxon>Streptophyta</taxon>
        <taxon>Embryophyta</taxon>
        <taxon>Tracheophyta</taxon>
        <taxon>Spermatophyta</taxon>
        <taxon>Magnoliopsida</taxon>
        <taxon>eudicotyledons</taxon>
        <taxon>Gunneridae</taxon>
        <taxon>Pentapetalae</taxon>
        <taxon>rosids</taxon>
        <taxon>malvids</taxon>
        <taxon>Brassicales</taxon>
        <taxon>Brassicaceae</taxon>
        <taxon>Brassiceae</taxon>
        <taxon>Eruca</taxon>
    </lineage>
</organism>
<evidence type="ECO:0000256" key="9">
    <source>
        <dbReference type="ARBA" id="ARBA00023015"/>
    </source>
</evidence>
<evidence type="ECO:0000256" key="4">
    <source>
        <dbReference type="ARBA" id="ARBA00022679"/>
    </source>
</evidence>
<dbReference type="InterPro" id="IPR035898">
    <property type="entry name" value="TAZ_dom_sf"/>
</dbReference>
<dbReference type="InterPro" id="IPR031162">
    <property type="entry name" value="CBP_P300_HAT"/>
</dbReference>
<dbReference type="AlphaFoldDB" id="A0ABC8LT19"/>
<dbReference type="EMBL" id="CAKOAT010708488">
    <property type="protein sequence ID" value="CAH8386523.1"/>
    <property type="molecule type" value="Genomic_DNA"/>
</dbReference>
<evidence type="ECO:0000256" key="8">
    <source>
        <dbReference type="ARBA" id="ARBA00022853"/>
    </source>
</evidence>
<keyword evidence="12" id="KW-0539">Nucleus</keyword>
<dbReference type="Gene3D" id="1.20.1020.10">
    <property type="entry name" value="TAZ domain"/>
    <property type="match status" value="1"/>
</dbReference>
<evidence type="ECO:0000256" key="7">
    <source>
        <dbReference type="ARBA" id="ARBA00022833"/>
    </source>
</evidence>
<dbReference type="Pfam" id="PF02135">
    <property type="entry name" value="zf-TAZ"/>
    <property type="match status" value="1"/>
</dbReference>
<comment type="function">
    <text evidence="1">Acetyltransferase enzyme. Acetylates histones, giving a specific tag for transcriptional activation.</text>
</comment>
<gene>
    <name evidence="19" type="ORF">ERUC_LOCUS39006</name>
</gene>
<comment type="caution">
    <text evidence="19">The sequence shown here is derived from an EMBL/GenBank/DDBJ whole genome shotgun (WGS) entry which is preliminary data.</text>
</comment>
<evidence type="ECO:0000256" key="10">
    <source>
        <dbReference type="ARBA" id="ARBA00023159"/>
    </source>
</evidence>
<dbReference type="InterPro" id="IPR011011">
    <property type="entry name" value="Znf_FYVE_PHD"/>
</dbReference>
<comment type="subcellular location">
    <subcellularLocation>
        <location evidence="2">Nucleus</location>
    </subcellularLocation>
</comment>
<evidence type="ECO:0000256" key="16">
    <source>
        <dbReference type="SAM" id="MobiDB-lite"/>
    </source>
</evidence>
<reference evidence="19 20" key="1">
    <citation type="submission" date="2022-03" db="EMBL/GenBank/DDBJ databases">
        <authorList>
            <person name="Macdonald S."/>
            <person name="Ahmed S."/>
            <person name="Newling K."/>
        </authorList>
    </citation>
    <scope>NUCLEOTIDE SEQUENCE [LARGE SCALE GENOMIC DNA]</scope>
</reference>
<keyword evidence="20" id="KW-1185">Reference proteome</keyword>
<dbReference type="PROSITE" id="PS51727">
    <property type="entry name" value="CBP_P300_HAT"/>
    <property type="match status" value="1"/>
</dbReference>
<keyword evidence="11" id="KW-0804">Transcription</keyword>
<keyword evidence="8" id="KW-0156">Chromatin regulator</keyword>
<evidence type="ECO:0000256" key="14">
    <source>
        <dbReference type="ARBA" id="ARBA00048017"/>
    </source>
</evidence>
<dbReference type="Gene3D" id="3.30.40.10">
    <property type="entry name" value="Zinc/RING finger domain, C3HC4 (zinc finger)"/>
    <property type="match status" value="1"/>
</dbReference>
<evidence type="ECO:0000256" key="3">
    <source>
        <dbReference type="ARBA" id="ARBA00013184"/>
    </source>
</evidence>
<dbReference type="Pfam" id="PF00569">
    <property type="entry name" value="ZZ"/>
    <property type="match status" value="1"/>
</dbReference>
<dbReference type="PANTHER" id="PTHR13808:SF42">
    <property type="entry name" value="HISTONE ACETYLTRANSFERASE"/>
    <property type="match status" value="1"/>
</dbReference>
<keyword evidence="13" id="KW-0012">Acyltransferase</keyword>
<evidence type="ECO:0000256" key="15">
    <source>
        <dbReference type="PROSITE-ProRule" id="PRU00228"/>
    </source>
</evidence>
<dbReference type="PROSITE" id="PS01357">
    <property type="entry name" value="ZF_ZZ_1"/>
    <property type="match status" value="1"/>
</dbReference>
<evidence type="ECO:0000256" key="13">
    <source>
        <dbReference type="ARBA" id="ARBA00023315"/>
    </source>
</evidence>
<evidence type="ECO:0000256" key="12">
    <source>
        <dbReference type="ARBA" id="ARBA00023242"/>
    </source>
</evidence>
<evidence type="ECO:0000313" key="20">
    <source>
        <dbReference type="Proteomes" id="UP001642260"/>
    </source>
</evidence>
<dbReference type="SMART" id="SM01250">
    <property type="entry name" value="KAT11"/>
    <property type="match status" value="1"/>
</dbReference>
<dbReference type="InterPro" id="IPR000197">
    <property type="entry name" value="Znf_TAZ"/>
</dbReference>
<keyword evidence="9" id="KW-0805">Transcription regulation</keyword>
<accession>A0ABC8LT19</accession>
<dbReference type="InterPro" id="IPR000433">
    <property type="entry name" value="Znf_ZZ"/>
</dbReference>
<evidence type="ECO:0000313" key="19">
    <source>
        <dbReference type="EMBL" id="CAH8386523.1"/>
    </source>
</evidence>
<comment type="catalytic activity">
    <reaction evidence="14">
        <text>L-lysyl-[protein] + acetyl-CoA = N(6)-acetyl-L-lysyl-[protein] + CoA + H(+)</text>
        <dbReference type="Rhea" id="RHEA:45948"/>
        <dbReference type="Rhea" id="RHEA-COMP:9752"/>
        <dbReference type="Rhea" id="RHEA-COMP:10731"/>
        <dbReference type="ChEBI" id="CHEBI:15378"/>
        <dbReference type="ChEBI" id="CHEBI:29969"/>
        <dbReference type="ChEBI" id="CHEBI:57287"/>
        <dbReference type="ChEBI" id="CHEBI:57288"/>
        <dbReference type="ChEBI" id="CHEBI:61930"/>
        <dbReference type="EC" id="2.3.1.48"/>
    </reaction>
</comment>
<dbReference type="SUPFAM" id="SSF57903">
    <property type="entry name" value="FYVE/PHD zinc finger"/>
    <property type="match status" value="1"/>
</dbReference>
<dbReference type="PROSITE" id="PS50135">
    <property type="entry name" value="ZF_ZZ_2"/>
    <property type="match status" value="1"/>
</dbReference>
<proteinExistence type="predicted"/>
<dbReference type="GO" id="GO:0008270">
    <property type="term" value="F:zinc ion binding"/>
    <property type="evidence" value="ECO:0007669"/>
    <property type="project" value="UniProtKB-KW"/>
</dbReference>
<name>A0ABC8LT19_ERUVS</name>
<keyword evidence="10" id="KW-0010">Activator</keyword>
<evidence type="ECO:0000259" key="18">
    <source>
        <dbReference type="PROSITE" id="PS51727"/>
    </source>
</evidence>
<evidence type="ECO:0000256" key="1">
    <source>
        <dbReference type="ARBA" id="ARBA00002581"/>
    </source>
</evidence>
<sequence length="821" mass="94034">MPNQQSSIQPDDIISKVRSGSEISNYHIEVPDDDNEEDVVILRESHHIASKRQRVEAHETLEPGVEVVEPMESGDVQTTREGEANNAVDTTVLPLENPKKRDVSLVERFTEEEIEMHIKSLHEGSVELKDTETCQLCGDGLLLFPAPPLYCSLCPKRIEYEASYYTPQETINGAQHQICNPCYRKKRKFTLSGVTITKANLLKHNNDANNQDIEEWVCCETCEKWQHQICGLYNRDKDIDKTSDYICPHCLLKERKSNNNMGSVHENTDLGAKDLPETILSDFIEKRLKRRLKEERHQTATATGKSTDDVSVLDDLTLRVVFSADKISHVNKTFVDFLHDKDYPSEFPYRSKVILLFQKVDGVDVCIFALFVQEFGSECSKPNKRSVYFRPERVTFSGEALQTFVYHEILIGYLEYCKFRGFITGYIWVCPPPEGEDFVMYSHPKTQQTPNHENLREWYKSMLDKAKKQKVVTNVTNLYDRFFVSTCNNSTAALLPYFEGSFWSDKAEILSQEIEENGNEIMDADVKNIWLMQELGDLISNKRENLIVVDLNYTCTRCSKAILSGLRWFCRKCENLQLCQRCHDQEEERPGEHTYTMDGEEKHSLSKVNMNVQPTTEDNDVILGNNNTFQTRQMFLSFSEKHNYSFDTLRRTKYSSMMILHHLHASNELHHSQISTGGLLKVTCMGCQKDVSRTIYYTCLVSSCNYRACTSCNNSNNVLPRIHLFPVVPSIHGIPPIPIGAFEILEALLHAHACKHTSTGSCSYPRCSDVKTLFNHSEVCEKQRGACNTCTNFRMRYEGAVQYESSHGVVVFSVKDLVTLQ</sequence>
<keyword evidence="6 15" id="KW-0863">Zinc-finger</keyword>
<feature type="domain" description="ZZ-type" evidence="17">
    <location>
        <begin position="550"/>
        <end position="613"/>
    </location>
</feature>
<feature type="region of interest" description="Disordered" evidence="16">
    <location>
        <begin position="1"/>
        <end position="20"/>
    </location>
</feature>
<dbReference type="GO" id="GO:0004402">
    <property type="term" value="F:histone acetyltransferase activity"/>
    <property type="evidence" value="ECO:0007669"/>
    <property type="project" value="UniProtKB-ARBA"/>
</dbReference>
<feature type="domain" description="CBP/p300-type HAT" evidence="18">
    <location>
        <begin position="269"/>
        <end position="668"/>
    </location>
</feature>
<evidence type="ECO:0000256" key="2">
    <source>
        <dbReference type="ARBA" id="ARBA00004123"/>
    </source>
</evidence>
<dbReference type="GO" id="GO:0005634">
    <property type="term" value="C:nucleus"/>
    <property type="evidence" value="ECO:0007669"/>
    <property type="project" value="UniProtKB-SubCell"/>
</dbReference>
<dbReference type="InterPro" id="IPR019787">
    <property type="entry name" value="Znf_PHD-finger"/>
</dbReference>
<dbReference type="EC" id="2.3.1.48" evidence="3"/>